<dbReference type="InterPro" id="IPR010981">
    <property type="entry name" value="SinR/SinI_dimer_dom"/>
</dbReference>
<accession>A0A5C4SW56</accession>
<dbReference type="InterPro" id="IPR036281">
    <property type="entry name" value="SinR/SinI_dimer_dom_sf"/>
</dbReference>
<dbReference type="EMBL" id="VDCQ01000116">
    <property type="protein sequence ID" value="TNJ55423.1"/>
    <property type="molecule type" value="Genomic_DNA"/>
</dbReference>
<dbReference type="RefSeq" id="WP_139607781.1">
    <property type="nucleotide sequence ID" value="NZ_VDCQ01000116.1"/>
</dbReference>
<dbReference type="GO" id="GO:0006355">
    <property type="term" value="P:regulation of DNA-templated transcription"/>
    <property type="evidence" value="ECO:0007669"/>
    <property type="project" value="InterPro"/>
</dbReference>
<dbReference type="Proteomes" id="UP000307943">
    <property type="component" value="Unassembled WGS sequence"/>
</dbReference>
<evidence type="ECO:0000259" key="1">
    <source>
        <dbReference type="PROSITE" id="PS51500"/>
    </source>
</evidence>
<sequence>MPDAQENHALQLDEEWVELIVSARSMGLSLEEIRLFLGGSNRSAAKHSPTVVPTSAP</sequence>
<name>A0A5C4SW56_9BACL</name>
<dbReference type="GO" id="GO:0046983">
    <property type="term" value="F:protein dimerization activity"/>
    <property type="evidence" value="ECO:0007669"/>
    <property type="project" value="InterPro"/>
</dbReference>
<gene>
    <name evidence="2" type="primary">sinI</name>
    <name evidence="2" type="ORF">FE784_39405</name>
</gene>
<reference evidence="2 3" key="1">
    <citation type="submission" date="2019-05" db="EMBL/GenBank/DDBJ databases">
        <title>We sequenced the genome of Paenibacillus hemerocallicola KCTC 33185 for further insight into its adaptation and study the phylogeny of Paenibacillus.</title>
        <authorList>
            <person name="Narsing Rao M.P."/>
        </authorList>
    </citation>
    <scope>NUCLEOTIDE SEQUENCE [LARGE SCALE GENOMIC DNA]</scope>
    <source>
        <strain evidence="2 3">KCTC 33185</strain>
    </source>
</reference>
<keyword evidence="2" id="KW-0238">DNA-binding</keyword>
<proteinExistence type="predicted"/>
<protein>
    <submittedName>
        <fullName evidence="2">DNA-binding anti-repressor SinI</fullName>
    </submittedName>
</protein>
<comment type="caution">
    <text evidence="2">The sequence shown here is derived from an EMBL/GenBank/DDBJ whole genome shotgun (WGS) entry which is preliminary data.</text>
</comment>
<dbReference type="AlphaFoldDB" id="A0A5C4SW56"/>
<organism evidence="2 3">
    <name type="scientific">Paenibacillus hemerocallicola</name>
    <dbReference type="NCBI Taxonomy" id="1172614"/>
    <lineage>
        <taxon>Bacteria</taxon>
        <taxon>Bacillati</taxon>
        <taxon>Bacillota</taxon>
        <taxon>Bacilli</taxon>
        <taxon>Bacillales</taxon>
        <taxon>Paenibacillaceae</taxon>
        <taxon>Paenibacillus</taxon>
    </lineage>
</organism>
<evidence type="ECO:0000313" key="2">
    <source>
        <dbReference type="EMBL" id="TNJ55423.1"/>
    </source>
</evidence>
<dbReference type="GO" id="GO:0003677">
    <property type="term" value="F:DNA binding"/>
    <property type="evidence" value="ECO:0007669"/>
    <property type="project" value="UniProtKB-KW"/>
</dbReference>
<keyword evidence="3" id="KW-1185">Reference proteome</keyword>
<evidence type="ECO:0000313" key="3">
    <source>
        <dbReference type="Proteomes" id="UP000307943"/>
    </source>
</evidence>
<dbReference type="PROSITE" id="PS51500">
    <property type="entry name" value="SIN"/>
    <property type="match status" value="1"/>
</dbReference>
<feature type="domain" description="Sin" evidence="1">
    <location>
        <begin position="3"/>
        <end position="41"/>
    </location>
</feature>
<dbReference type="OrthoDB" id="2667252at2"/>
<dbReference type="Pfam" id="PF08671">
    <property type="entry name" value="SinI"/>
    <property type="match status" value="1"/>
</dbReference>
<dbReference type="SUPFAM" id="SSF47406">
    <property type="entry name" value="SinR repressor dimerisation domain-like"/>
    <property type="match status" value="1"/>
</dbReference>